<dbReference type="InterPro" id="IPR045269">
    <property type="entry name" value="Atg1-like"/>
</dbReference>
<evidence type="ECO:0000256" key="8">
    <source>
        <dbReference type="ARBA" id="ARBA00022840"/>
    </source>
</evidence>
<feature type="region of interest" description="Disordered" evidence="13">
    <location>
        <begin position="526"/>
        <end position="549"/>
    </location>
</feature>
<dbReference type="InterPro" id="IPR011009">
    <property type="entry name" value="Kinase-like_dom_sf"/>
</dbReference>
<dbReference type="Proteomes" id="UP000824998">
    <property type="component" value="Unassembled WGS sequence"/>
</dbReference>
<dbReference type="GO" id="GO:0000045">
    <property type="term" value="P:autophagosome assembly"/>
    <property type="evidence" value="ECO:0007669"/>
    <property type="project" value="TreeGrafter"/>
</dbReference>
<reference evidence="16" key="1">
    <citation type="journal article" date="2021" name="IMA Fungus">
        <title>Genomic characterization of three marine fungi, including Emericellopsis atlantica sp. nov. with signatures of a generalist lifestyle and marine biomass degradation.</title>
        <authorList>
            <person name="Hagestad O.C."/>
            <person name="Hou L."/>
            <person name="Andersen J.H."/>
            <person name="Hansen E.H."/>
            <person name="Altermark B."/>
            <person name="Li C."/>
            <person name="Kuhnert E."/>
            <person name="Cox R.J."/>
            <person name="Crous P.W."/>
            <person name="Spatafora J.W."/>
            <person name="Lail K."/>
            <person name="Amirebrahimi M."/>
            <person name="Lipzen A."/>
            <person name="Pangilinan J."/>
            <person name="Andreopoulos W."/>
            <person name="Hayes R.D."/>
            <person name="Ng V."/>
            <person name="Grigoriev I.V."/>
            <person name="Jackson S.A."/>
            <person name="Sutton T.D.S."/>
            <person name="Dobson A.D.W."/>
            <person name="Rama T."/>
        </authorList>
    </citation>
    <scope>NUCLEOTIDE SEQUENCE</scope>
    <source>
        <strain evidence="16">TRa018bII</strain>
    </source>
</reference>
<dbReference type="Gene3D" id="2.60.200.20">
    <property type="match status" value="1"/>
</dbReference>
<proteinExistence type="inferred from homology"/>
<evidence type="ECO:0000256" key="10">
    <source>
        <dbReference type="ARBA" id="ARBA00030237"/>
    </source>
</evidence>
<keyword evidence="7 16" id="KW-0418">Kinase</keyword>
<feature type="region of interest" description="Disordered" evidence="13">
    <location>
        <begin position="36"/>
        <end position="74"/>
    </location>
</feature>
<dbReference type="SMART" id="SM00220">
    <property type="entry name" value="S_TKc"/>
    <property type="match status" value="1"/>
</dbReference>
<evidence type="ECO:0000259" key="15">
    <source>
        <dbReference type="PROSITE" id="PS50011"/>
    </source>
</evidence>
<dbReference type="SUPFAM" id="SSF56112">
    <property type="entry name" value="Protein kinase-like (PK-like)"/>
    <property type="match status" value="1"/>
</dbReference>
<dbReference type="PANTHER" id="PTHR24348:SF22">
    <property type="entry name" value="NON-SPECIFIC SERINE_THREONINE PROTEIN KINASE"/>
    <property type="match status" value="1"/>
</dbReference>
<dbReference type="InterPro" id="IPR000719">
    <property type="entry name" value="Prot_kinase_dom"/>
</dbReference>
<evidence type="ECO:0000256" key="9">
    <source>
        <dbReference type="ARBA" id="ARBA00023006"/>
    </source>
</evidence>
<dbReference type="GO" id="GO:0005829">
    <property type="term" value="C:cytosol"/>
    <property type="evidence" value="ECO:0007669"/>
    <property type="project" value="TreeGrafter"/>
</dbReference>
<evidence type="ECO:0000256" key="12">
    <source>
        <dbReference type="ARBA" id="ARBA00048679"/>
    </source>
</evidence>
<feature type="domain" description="FHA" evidence="14">
    <location>
        <begin position="89"/>
        <end position="140"/>
    </location>
</feature>
<dbReference type="Pfam" id="PF00069">
    <property type="entry name" value="Pkinase"/>
    <property type="match status" value="1"/>
</dbReference>
<gene>
    <name evidence="16" type="ORF">BJ875DRAFT_546205</name>
</gene>
<comment type="catalytic activity">
    <reaction evidence="11">
        <text>L-threonyl-[protein] + ATP = O-phospho-L-threonyl-[protein] + ADP + H(+)</text>
        <dbReference type="Rhea" id="RHEA:46608"/>
        <dbReference type="Rhea" id="RHEA-COMP:11060"/>
        <dbReference type="Rhea" id="RHEA-COMP:11605"/>
        <dbReference type="ChEBI" id="CHEBI:15378"/>
        <dbReference type="ChEBI" id="CHEBI:30013"/>
        <dbReference type="ChEBI" id="CHEBI:30616"/>
        <dbReference type="ChEBI" id="CHEBI:61977"/>
        <dbReference type="ChEBI" id="CHEBI:456216"/>
        <dbReference type="EC" id="2.7.11.1"/>
    </reaction>
</comment>
<feature type="compositionally biased region" description="Polar residues" evidence="13">
    <location>
        <begin position="495"/>
        <end position="512"/>
    </location>
</feature>
<dbReference type="PROSITE" id="PS00108">
    <property type="entry name" value="PROTEIN_KINASE_ST"/>
    <property type="match status" value="1"/>
</dbReference>
<dbReference type="GO" id="GO:0004674">
    <property type="term" value="F:protein serine/threonine kinase activity"/>
    <property type="evidence" value="ECO:0007669"/>
    <property type="project" value="UniProtKB-KW"/>
</dbReference>
<keyword evidence="17" id="KW-1185">Reference proteome</keyword>
<evidence type="ECO:0000256" key="13">
    <source>
        <dbReference type="SAM" id="MobiDB-lite"/>
    </source>
</evidence>
<feature type="region of interest" description="Disordered" evidence="13">
    <location>
        <begin position="495"/>
        <end position="514"/>
    </location>
</feature>
<evidence type="ECO:0000256" key="1">
    <source>
        <dbReference type="ARBA" id="ARBA00004623"/>
    </source>
</evidence>
<evidence type="ECO:0000256" key="4">
    <source>
        <dbReference type="ARBA" id="ARBA00022527"/>
    </source>
</evidence>
<feature type="compositionally biased region" description="Basic and acidic residues" evidence="13">
    <location>
        <begin position="45"/>
        <end position="58"/>
    </location>
</feature>
<dbReference type="InterPro" id="IPR008984">
    <property type="entry name" value="SMAD_FHA_dom_sf"/>
</dbReference>
<dbReference type="PROSITE" id="PS50006">
    <property type="entry name" value="FHA_DOMAIN"/>
    <property type="match status" value="1"/>
</dbReference>
<dbReference type="EC" id="2.7.11.1" evidence="3"/>
<dbReference type="PANTHER" id="PTHR24348">
    <property type="entry name" value="SERINE/THREONINE-PROTEIN KINASE UNC-51-RELATED"/>
    <property type="match status" value="1"/>
</dbReference>
<evidence type="ECO:0000256" key="2">
    <source>
        <dbReference type="ARBA" id="ARBA00005575"/>
    </source>
</evidence>
<comment type="caution">
    <text evidence="16">The sequence shown here is derived from an EMBL/GenBank/DDBJ whole genome shotgun (WGS) entry which is preliminary data.</text>
</comment>
<dbReference type="GO" id="GO:0010506">
    <property type="term" value="P:regulation of autophagy"/>
    <property type="evidence" value="ECO:0007669"/>
    <property type="project" value="InterPro"/>
</dbReference>
<comment type="similarity">
    <text evidence="2">Belongs to the protein kinase superfamily. CAMK Ser/Thr protein kinase family. CHEK2 subfamily.</text>
</comment>
<dbReference type="PROSITE" id="PS50011">
    <property type="entry name" value="PROTEIN_KINASE_DOM"/>
    <property type="match status" value="1"/>
</dbReference>
<evidence type="ECO:0000259" key="14">
    <source>
        <dbReference type="PROSITE" id="PS50006"/>
    </source>
</evidence>
<evidence type="ECO:0000256" key="6">
    <source>
        <dbReference type="ARBA" id="ARBA00022741"/>
    </source>
</evidence>
<sequence length="670" mass="76141">MIFRYRPPEAQFIRNQQGRGAGAEYVTHSIHKHKGNPYISAFGRPEPERGSRESTISHEDDDDGDNNDLTSHAGLQLTFNSGPKAGQGFILGTDINSYDIVLLNFGKISRRHYCLTFDVERRLILRNLSQNGTIVTYNGQGGEKRRTTVTYDGKGGEKRHYFTWVLSGSEVSEVEKIVIQIQEIKFQIIVSRHETYPDLYNNNVNRFLQEANADDELPLSGLGIQKIFNMTKSQWRREARIMDQVSRLSNEHIVRLVTLIETPSPRLILEYLPCGNLEDQHKYHRFSYQESLTILCQSLDALTSVHENDIVHRDIKPANILVLSRNPLHIKLGDFGVSKATADLQTFCGTPLYAAPEIYTTRRSEYYTKACDIWSLGVIVFNYAYGPLPEFYREDEGLAWCKIIIKQVNDWDSDDLVDFLSTAMLIIKPDDRLPARECWEQALQLSAPSQSRCPTLTQASYSVSDWLQEVSDPHRATPSATPTEVATFIRMEARQNNNRSMQQTNAASSSNWLRDRNSVGSNVAALGEDVDEGRTRLPPPEAPKNLSTRSLRSDRKGLVYVVIRRHAVAMRLSDYKLNASEICNVVGLNESSRHKYLRILKRRDIVTVEKKHCWVLFQDGVFLSQALNLAKELNTLFSKAPINIPLEGGNYFLSEAPQKVGLLLKEYVIL</sequence>
<protein>
    <recommendedName>
        <fullName evidence="3">non-specific serine/threonine protein kinase</fullName>
        <ecNumber evidence="3">2.7.11.1</ecNumber>
    </recommendedName>
    <alternativeName>
        <fullName evidence="10">Autophagy-related protein 1</fullName>
    </alternativeName>
</protein>
<organism evidence="16 17">
    <name type="scientific">Amylocarpus encephaloides</name>
    <dbReference type="NCBI Taxonomy" id="45428"/>
    <lineage>
        <taxon>Eukaryota</taxon>
        <taxon>Fungi</taxon>
        <taxon>Dikarya</taxon>
        <taxon>Ascomycota</taxon>
        <taxon>Pezizomycotina</taxon>
        <taxon>Leotiomycetes</taxon>
        <taxon>Helotiales</taxon>
        <taxon>Helotiales incertae sedis</taxon>
        <taxon>Amylocarpus</taxon>
    </lineage>
</organism>
<keyword evidence="5" id="KW-0808">Transferase</keyword>
<evidence type="ECO:0000256" key="3">
    <source>
        <dbReference type="ARBA" id="ARBA00012513"/>
    </source>
</evidence>
<dbReference type="AlphaFoldDB" id="A0A9P7YBJ4"/>
<keyword evidence="6" id="KW-0547">Nucleotide-binding</keyword>
<evidence type="ECO:0000313" key="17">
    <source>
        <dbReference type="Proteomes" id="UP000824998"/>
    </source>
</evidence>
<accession>A0A9P7YBJ4</accession>
<evidence type="ECO:0000256" key="7">
    <source>
        <dbReference type="ARBA" id="ARBA00022777"/>
    </source>
</evidence>
<keyword evidence="8" id="KW-0067">ATP-binding</keyword>
<keyword evidence="4" id="KW-0723">Serine/threonine-protein kinase</keyword>
<feature type="domain" description="Protein kinase" evidence="15">
    <location>
        <begin position="146"/>
        <end position="444"/>
    </location>
</feature>
<name>A0A9P7YBJ4_9HELO</name>
<dbReference type="InterPro" id="IPR000253">
    <property type="entry name" value="FHA_dom"/>
</dbReference>
<comment type="subcellular location">
    <subcellularLocation>
        <location evidence="1">Preautophagosomal structure membrane</location>
        <topology evidence="1">Peripheral membrane protein</topology>
    </subcellularLocation>
</comment>
<evidence type="ECO:0000256" key="5">
    <source>
        <dbReference type="ARBA" id="ARBA00022679"/>
    </source>
</evidence>
<dbReference type="EMBL" id="MU251676">
    <property type="protein sequence ID" value="KAG9230392.1"/>
    <property type="molecule type" value="Genomic_DNA"/>
</dbReference>
<dbReference type="GO" id="GO:0005524">
    <property type="term" value="F:ATP binding"/>
    <property type="evidence" value="ECO:0007669"/>
    <property type="project" value="UniProtKB-KW"/>
</dbReference>
<dbReference type="SUPFAM" id="SSF49879">
    <property type="entry name" value="SMAD/FHA domain"/>
    <property type="match status" value="1"/>
</dbReference>
<comment type="catalytic activity">
    <reaction evidence="12">
        <text>L-seryl-[protein] + ATP = O-phospho-L-seryl-[protein] + ADP + H(+)</text>
        <dbReference type="Rhea" id="RHEA:17989"/>
        <dbReference type="Rhea" id="RHEA-COMP:9863"/>
        <dbReference type="Rhea" id="RHEA-COMP:11604"/>
        <dbReference type="ChEBI" id="CHEBI:15378"/>
        <dbReference type="ChEBI" id="CHEBI:29999"/>
        <dbReference type="ChEBI" id="CHEBI:30616"/>
        <dbReference type="ChEBI" id="CHEBI:83421"/>
        <dbReference type="ChEBI" id="CHEBI:456216"/>
        <dbReference type="EC" id="2.7.11.1"/>
    </reaction>
</comment>
<dbReference type="GO" id="GO:0034045">
    <property type="term" value="C:phagophore assembly site membrane"/>
    <property type="evidence" value="ECO:0007669"/>
    <property type="project" value="UniProtKB-SubCell"/>
</dbReference>
<evidence type="ECO:0000313" key="16">
    <source>
        <dbReference type="EMBL" id="KAG9230392.1"/>
    </source>
</evidence>
<dbReference type="GO" id="GO:0005776">
    <property type="term" value="C:autophagosome"/>
    <property type="evidence" value="ECO:0007669"/>
    <property type="project" value="TreeGrafter"/>
</dbReference>
<dbReference type="OrthoDB" id="5395461at2759"/>
<keyword evidence="9" id="KW-0072">Autophagy</keyword>
<dbReference type="InterPro" id="IPR008271">
    <property type="entry name" value="Ser/Thr_kinase_AS"/>
</dbReference>
<dbReference type="Gene3D" id="1.10.510.10">
    <property type="entry name" value="Transferase(Phosphotransferase) domain 1"/>
    <property type="match status" value="1"/>
</dbReference>
<evidence type="ECO:0000256" key="11">
    <source>
        <dbReference type="ARBA" id="ARBA00047899"/>
    </source>
</evidence>